<reference evidence="2 3" key="1">
    <citation type="submission" date="2015-11" db="EMBL/GenBank/DDBJ databases">
        <title>Expanding the genomic diversity of Burkholderia species for the development of highly accurate diagnostics.</title>
        <authorList>
            <person name="Sahl J."/>
            <person name="Keim P."/>
            <person name="Wagner D."/>
        </authorList>
    </citation>
    <scope>NUCLEOTIDE SEQUENCE [LARGE SCALE GENOMIC DNA]</scope>
    <source>
        <strain evidence="2 3">MSMB2087WGS</strain>
    </source>
</reference>
<feature type="transmembrane region" description="Helical" evidence="1">
    <location>
        <begin position="6"/>
        <end position="27"/>
    </location>
</feature>
<name>A0A119HFE2_9BURK</name>
<dbReference type="AlphaFoldDB" id="A0A119HFE2"/>
<keyword evidence="1" id="KW-0472">Membrane</keyword>
<organism evidence="2 3">
    <name type="scientific">Burkholderia ubonensis</name>
    <dbReference type="NCBI Taxonomy" id="101571"/>
    <lineage>
        <taxon>Bacteria</taxon>
        <taxon>Pseudomonadati</taxon>
        <taxon>Pseudomonadota</taxon>
        <taxon>Betaproteobacteria</taxon>
        <taxon>Burkholderiales</taxon>
        <taxon>Burkholderiaceae</taxon>
        <taxon>Burkholderia</taxon>
        <taxon>Burkholderia cepacia complex</taxon>
    </lineage>
</organism>
<proteinExistence type="predicted"/>
<keyword evidence="1" id="KW-0812">Transmembrane</keyword>
<evidence type="ECO:0000256" key="1">
    <source>
        <dbReference type="SAM" id="Phobius"/>
    </source>
</evidence>
<feature type="transmembrane region" description="Helical" evidence="1">
    <location>
        <begin position="48"/>
        <end position="64"/>
    </location>
</feature>
<comment type="caution">
    <text evidence="2">The sequence shown here is derived from an EMBL/GenBank/DDBJ whole genome shotgun (WGS) entry which is preliminary data.</text>
</comment>
<protein>
    <submittedName>
        <fullName evidence="2">Uncharacterized protein</fullName>
    </submittedName>
</protein>
<accession>A0A119HFE2</accession>
<dbReference type="Proteomes" id="UP000060630">
    <property type="component" value="Unassembled WGS sequence"/>
</dbReference>
<keyword evidence="1" id="KW-1133">Transmembrane helix</keyword>
<evidence type="ECO:0000313" key="2">
    <source>
        <dbReference type="EMBL" id="KWA83774.1"/>
    </source>
</evidence>
<dbReference type="EMBL" id="LPHD01000049">
    <property type="protein sequence ID" value="KWA83774.1"/>
    <property type="molecule type" value="Genomic_DNA"/>
</dbReference>
<sequence>MYQTGVLAGYIGLAGSLAFSWAMRAFGRTFLGRQVFVVGSRSRIKPKYLALMLVPLTLLINRFVPVSDAVAFSAAGLSFFCILFDMRVGRVLSICNKGGGRWELHINARKRREESARQLVGATTEMSELATMAAASRVRVLAFDSPLLACEDTARRFTDKLVQLFCARGIRVNVGFSPSRRLGPFQSGLHRPLRSYQAGLKAHRVVFNSPAEILTRRIELRLAQV</sequence>
<gene>
    <name evidence="2" type="ORF">WL29_20635</name>
</gene>
<feature type="transmembrane region" description="Helical" evidence="1">
    <location>
        <begin position="70"/>
        <end position="88"/>
    </location>
</feature>
<evidence type="ECO:0000313" key="3">
    <source>
        <dbReference type="Proteomes" id="UP000060630"/>
    </source>
</evidence>